<feature type="modified residue" description="N6-(pyridoxal phosphate)lysine" evidence="3">
    <location>
        <position position="188"/>
    </location>
</feature>
<proteinExistence type="inferred from homology"/>
<dbReference type="Gene3D" id="3.90.1150.10">
    <property type="entry name" value="Aspartate Aminotransferase, domain 1"/>
    <property type="match status" value="1"/>
</dbReference>
<sequence>MIPYGRQNVINEDIDAVLTVLQSDLITQGPAVEYFESMLSVTTGASYSLVTNSATSALHLACQALGLKDGDWLWTVPNTFVASANCARYCSAEVDFVDINPQTANMCPAALQVKLQEAQRTNKLPRIIVPVHFAGFSCDMESISRVAEYYGVKVIEDASHAIGAHYKGSPVGSCCYSDVTVFSFHPVKIITTGEGGALLTQSSELYRKMKKLRSHGVTRDPAELVSQSHGPWYYEQHDLGYNYRMTDIQAALGASQLHRLKKNLEHRREIAAIYHSELSDLPLELPGHKTEDRGSWHLYVAKVQPHKQHIRRKIFEYLRSCAIGVNVHYIPVHTQPYYVKRYGYKPGDFPGAMDHYNRSLSLPIFPTLSLEDQKYVTNCLRTYFNEIMD</sequence>
<dbReference type="SUPFAM" id="SSF53383">
    <property type="entry name" value="PLP-dependent transferases"/>
    <property type="match status" value="1"/>
</dbReference>
<evidence type="ECO:0000313" key="6">
    <source>
        <dbReference type="Proteomes" id="UP000528322"/>
    </source>
</evidence>
<evidence type="ECO:0000256" key="1">
    <source>
        <dbReference type="ARBA" id="ARBA00037999"/>
    </source>
</evidence>
<dbReference type="GO" id="GO:0000271">
    <property type="term" value="P:polysaccharide biosynthetic process"/>
    <property type="evidence" value="ECO:0007669"/>
    <property type="project" value="TreeGrafter"/>
</dbReference>
<accession>A0A7W7Y2M6</accession>
<protein>
    <submittedName>
        <fullName evidence="5">UDP-4-amino-4, 6-dideoxy-N-acetyl-beta-L-altrosamine transaminase</fullName>
    </submittedName>
</protein>
<keyword evidence="3 4" id="KW-0663">Pyridoxal phosphate</keyword>
<dbReference type="InterPro" id="IPR015424">
    <property type="entry name" value="PyrdxlP-dep_Trfase"/>
</dbReference>
<reference evidence="5 6" key="1">
    <citation type="submission" date="2020-08" db="EMBL/GenBank/DDBJ databases">
        <title>Genomic Encyclopedia of Type Strains, Phase IV (KMG-IV): sequencing the most valuable type-strain genomes for metagenomic binning, comparative biology and taxonomic classification.</title>
        <authorList>
            <person name="Goeker M."/>
        </authorList>
    </citation>
    <scope>NUCLEOTIDE SEQUENCE [LARGE SCALE GENOMIC DNA]</scope>
    <source>
        <strain evidence="5 6">DSM 22071</strain>
    </source>
</reference>
<dbReference type="InterPro" id="IPR020026">
    <property type="entry name" value="PseC"/>
</dbReference>
<comment type="caution">
    <text evidence="5">The sequence shown here is derived from an EMBL/GenBank/DDBJ whole genome shotgun (WGS) entry which is preliminary data.</text>
</comment>
<gene>
    <name evidence="5" type="ORF">HNR37_000235</name>
</gene>
<evidence type="ECO:0000313" key="5">
    <source>
        <dbReference type="EMBL" id="MBB5020932.1"/>
    </source>
</evidence>
<dbReference type="InterPro" id="IPR000653">
    <property type="entry name" value="DegT/StrS_aminotransferase"/>
</dbReference>
<dbReference type="PANTHER" id="PTHR30244:SF34">
    <property type="entry name" value="DTDP-4-AMINO-4,6-DIDEOXYGALACTOSE TRANSAMINASE"/>
    <property type="match status" value="1"/>
</dbReference>
<dbReference type="NCBIfam" id="TIGR03588">
    <property type="entry name" value="PseC"/>
    <property type="match status" value="1"/>
</dbReference>
<evidence type="ECO:0000256" key="2">
    <source>
        <dbReference type="PIRSR" id="PIRSR000390-1"/>
    </source>
</evidence>
<keyword evidence="6" id="KW-1185">Reference proteome</keyword>
<dbReference type="AlphaFoldDB" id="A0A7W7Y2M6"/>
<dbReference type="EMBL" id="JACHID010000001">
    <property type="protein sequence ID" value="MBB5020932.1"/>
    <property type="molecule type" value="Genomic_DNA"/>
</dbReference>
<dbReference type="Proteomes" id="UP000528322">
    <property type="component" value="Unassembled WGS sequence"/>
</dbReference>
<comment type="similarity">
    <text evidence="1 4">Belongs to the DegT/DnrJ/EryC1 family.</text>
</comment>
<organism evidence="5 6">
    <name type="scientific">Desulfurispira natronophila</name>
    <dbReference type="NCBI Taxonomy" id="682562"/>
    <lineage>
        <taxon>Bacteria</taxon>
        <taxon>Pseudomonadati</taxon>
        <taxon>Chrysiogenota</taxon>
        <taxon>Chrysiogenia</taxon>
        <taxon>Chrysiogenales</taxon>
        <taxon>Chrysiogenaceae</taxon>
        <taxon>Desulfurispira</taxon>
    </lineage>
</organism>
<dbReference type="Pfam" id="PF01041">
    <property type="entry name" value="DegT_DnrJ_EryC1"/>
    <property type="match status" value="1"/>
</dbReference>
<dbReference type="Gene3D" id="3.40.640.10">
    <property type="entry name" value="Type I PLP-dependent aspartate aminotransferase-like (Major domain)"/>
    <property type="match status" value="1"/>
</dbReference>
<evidence type="ECO:0000256" key="4">
    <source>
        <dbReference type="RuleBase" id="RU004508"/>
    </source>
</evidence>
<dbReference type="CDD" id="cd00616">
    <property type="entry name" value="AHBA_syn"/>
    <property type="match status" value="1"/>
</dbReference>
<dbReference type="GO" id="GO:0030170">
    <property type="term" value="F:pyridoxal phosphate binding"/>
    <property type="evidence" value="ECO:0007669"/>
    <property type="project" value="TreeGrafter"/>
</dbReference>
<dbReference type="InterPro" id="IPR015421">
    <property type="entry name" value="PyrdxlP-dep_Trfase_major"/>
</dbReference>
<dbReference type="PIRSF" id="PIRSF000390">
    <property type="entry name" value="PLP_StrS"/>
    <property type="match status" value="1"/>
</dbReference>
<evidence type="ECO:0000256" key="3">
    <source>
        <dbReference type="PIRSR" id="PIRSR000390-2"/>
    </source>
</evidence>
<dbReference type="InterPro" id="IPR015422">
    <property type="entry name" value="PyrdxlP-dep_Trfase_small"/>
</dbReference>
<dbReference type="GO" id="GO:0008483">
    <property type="term" value="F:transaminase activity"/>
    <property type="evidence" value="ECO:0007669"/>
    <property type="project" value="TreeGrafter"/>
</dbReference>
<feature type="active site" description="Proton acceptor" evidence="2">
    <location>
        <position position="188"/>
    </location>
</feature>
<name>A0A7W7Y2M6_9BACT</name>
<dbReference type="RefSeq" id="WP_183728620.1">
    <property type="nucleotide sequence ID" value="NZ_JACHID010000001.1"/>
</dbReference>
<dbReference type="PANTHER" id="PTHR30244">
    <property type="entry name" value="TRANSAMINASE"/>
    <property type="match status" value="1"/>
</dbReference>